<organism evidence="2 3">
    <name type="scientific">Roseiflexus castenholzii (strain DSM 13941 / HLO8)</name>
    <dbReference type="NCBI Taxonomy" id="383372"/>
    <lineage>
        <taxon>Bacteria</taxon>
        <taxon>Bacillati</taxon>
        <taxon>Chloroflexota</taxon>
        <taxon>Chloroflexia</taxon>
        <taxon>Chloroflexales</taxon>
        <taxon>Roseiflexineae</taxon>
        <taxon>Roseiflexaceae</taxon>
        <taxon>Roseiflexus</taxon>
    </lineage>
</organism>
<dbReference type="Proteomes" id="UP000000263">
    <property type="component" value="Chromosome"/>
</dbReference>
<feature type="compositionally biased region" description="Basic and acidic residues" evidence="1">
    <location>
        <begin position="52"/>
        <end position="74"/>
    </location>
</feature>
<sequence>MPVDFDKLTLTPISACLVVEETASLWQIHAMLPPDRNDRLYRFVIVRRERREARGGRGKRQERQEARGGRRAVETVRCNVSTG</sequence>
<accession>A7NJ73</accession>
<feature type="region of interest" description="Disordered" evidence="1">
    <location>
        <begin position="52"/>
        <end position="83"/>
    </location>
</feature>
<proteinExistence type="predicted"/>
<dbReference type="HOGENOM" id="CLU_2540460_0_0_0"/>
<dbReference type="RefSeq" id="WP_012119967.1">
    <property type="nucleotide sequence ID" value="NC_009767.1"/>
</dbReference>
<reference evidence="2 3" key="1">
    <citation type="submission" date="2007-08" db="EMBL/GenBank/DDBJ databases">
        <title>Complete sequence of Roseiflexus castenholzii DSM 13941.</title>
        <authorList>
            <consortium name="US DOE Joint Genome Institute"/>
            <person name="Copeland A."/>
            <person name="Lucas S."/>
            <person name="Lapidus A."/>
            <person name="Barry K."/>
            <person name="Glavina del Rio T."/>
            <person name="Dalin E."/>
            <person name="Tice H."/>
            <person name="Pitluck S."/>
            <person name="Thompson L.S."/>
            <person name="Brettin T."/>
            <person name="Bruce D."/>
            <person name="Detter J.C."/>
            <person name="Han C."/>
            <person name="Tapia R."/>
            <person name="Schmutz J."/>
            <person name="Larimer F."/>
            <person name="Land M."/>
            <person name="Hauser L."/>
            <person name="Kyrpides N."/>
            <person name="Mikhailova N."/>
            <person name="Bryant D.A."/>
            <person name="Hanada S."/>
            <person name="Tsukatani Y."/>
            <person name="Richardson P."/>
        </authorList>
    </citation>
    <scope>NUCLEOTIDE SEQUENCE [LARGE SCALE GENOMIC DNA]</scope>
    <source>
        <strain evidence="3">DSM 13941 / HLO8</strain>
    </source>
</reference>
<evidence type="ECO:0000256" key="1">
    <source>
        <dbReference type="SAM" id="MobiDB-lite"/>
    </source>
</evidence>
<evidence type="ECO:0000313" key="2">
    <source>
        <dbReference type="EMBL" id="ABU57539.1"/>
    </source>
</evidence>
<keyword evidence="3" id="KW-1185">Reference proteome</keyword>
<gene>
    <name evidence="2" type="ordered locus">Rcas_1444</name>
</gene>
<protein>
    <submittedName>
        <fullName evidence="2">Uncharacterized protein</fullName>
    </submittedName>
</protein>
<evidence type="ECO:0000313" key="3">
    <source>
        <dbReference type="Proteomes" id="UP000000263"/>
    </source>
</evidence>
<dbReference type="KEGG" id="rca:Rcas_1444"/>
<name>A7NJ73_ROSCS</name>
<dbReference type="AlphaFoldDB" id="A7NJ73"/>
<dbReference type="EMBL" id="CP000804">
    <property type="protein sequence ID" value="ABU57539.1"/>
    <property type="molecule type" value="Genomic_DNA"/>
</dbReference>
<dbReference type="eggNOG" id="COG4995">
    <property type="taxonomic scope" value="Bacteria"/>
</dbReference>